<protein>
    <submittedName>
        <fullName evidence="1">Uncharacterized protein</fullName>
    </submittedName>
</protein>
<dbReference type="AlphaFoldDB" id="A0A9X5B5D1"/>
<sequence>MNIHDERVEDVIENCNILLDKLSHYSQTDSTPEGRMISQLKWLKERAEAGSLDLPVDRRYIATLAYVFTEGSLRWLATSREEYVWTVEVYEKRLLSLTKHGSFLAKREYYPYVARCVDKLIGILRNASRPLSAEEKGCIRELNVLGDKLTREEIEPPLMIGNDYTNFREVYAPWECTIEDLPEGKAVSRVVSNFVFNGRRPQSWVTTEAADQETNF</sequence>
<comment type="caution">
    <text evidence="1">The sequence shown here is derived from an EMBL/GenBank/DDBJ whole genome shotgun (WGS) entry which is preliminary data.</text>
</comment>
<reference evidence="1 2" key="1">
    <citation type="submission" date="2019-11" db="EMBL/GenBank/DDBJ databases">
        <title>Genome sequences of 17 halophilic strains isolated from different environments.</title>
        <authorList>
            <person name="Furrow R.E."/>
        </authorList>
    </citation>
    <scope>NUCLEOTIDE SEQUENCE [LARGE SCALE GENOMIC DNA]</scope>
    <source>
        <strain evidence="1 2">22507_15_FS</strain>
    </source>
</reference>
<dbReference type="OrthoDB" id="5831466at2"/>
<dbReference type="EMBL" id="WMEX01000002">
    <property type="protein sequence ID" value="MYL26037.1"/>
    <property type="molecule type" value="Genomic_DNA"/>
</dbReference>
<dbReference type="Proteomes" id="UP000460751">
    <property type="component" value="Unassembled WGS sequence"/>
</dbReference>
<dbReference type="RefSeq" id="WP_160898256.1">
    <property type="nucleotide sequence ID" value="NZ_WMEX01000002.1"/>
</dbReference>
<keyword evidence="2" id="KW-1185">Reference proteome</keyword>
<evidence type="ECO:0000313" key="2">
    <source>
        <dbReference type="Proteomes" id="UP000460751"/>
    </source>
</evidence>
<name>A0A9X5B5D1_9GAMM</name>
<organism evidence="1 2">
    <name type="scientific">Vreelandella halophila</name>
    <dbReference type="NCBI Taxonomy" id="86177"/>
    <lineage>
        <taxon>Bacteria</taxon>
        <taxon>Pseudomonadati</taxon>
        <taxon>Pseudomonadota</taxon>
        <taxon>Gammaproteobacteria</taxon>
        <taxon>Oceanospirillales</taxon>
        <taxon>Halomonadaceae</taxon>
        <taxon>Vreelandella</taxon>
    </lineage>
</organism>
<accession>A0A9X5B5D1</accession>
<gene>
    <name evidence="1" type="ORF">GLW01_04435</name>
</gene>
<evidence type="ECO:0000313" key="1">
    <source>
        <dbReference type="EMBL" id="MYL26037.1"/>
    </source>
</evidence>
<proteinExistence type="predicted"/>